<proteinExistence type="predicted"/>
<organism evidence="1 2">
    <name type="scientific">Halobaculum halobium</name>
    <dbReference type="NCBI Taxonomy" id="3032281"/>
    <lineage>
        <taxon>Archaea</taxon>
        <taxon>Methanobacteriati</taxon>
        <taxon>Methanobacteriota</taxon>
        <taxon>Stenosarchaea group</taxon>
        <taxon>Halobacteria</taxon>
        <taxon>Halobacteriales</taxon>
        <taxon>Haloferacaceae</taxon>
        <taxon>Halobaculum</taxon>
    </lineage>
</organism>
<dbReference type="Pfam" id="PF14520">
    <property type="entry name" value="HHH_5"/>
    <property type="match status" value="1"/>
</dbReference>
<dbReference type="Gene3D" id="1.10.150.20">
    <property type="entry name" value="5' to 3' exonuclease, C-terminal subdomain"/>
    <property type="match status" value="1"/>
</dbReference>
<name>A0ABD5TA49_9EURY</name>
<reference evidence="1 2" key="1">
    <citation type="journal article" date="2019" name="Int. J. Syst. Evol. Microbiol.">
        <title>The Global Catalogue of Microorganisms (GCM) 10K type strain sequencing project: providing services to taxonomists for standard genome sequencing and annotation.</title>
        <authorList>
            <consortium name="The Broad Institute Genomics Platform"/>
            <consortium name="The Broad Institute Genome Sequencing Center for Infectious Disease"/>
            <person name="Wu L."/>
            <person name="Ma J."/>
        </authorList>
    </citation>
    <scope>NUCLEOTIDE SEQUENCE [LARGE SCALE GENOMIC DNA]</scope>
    <source>
        <strain evidence="1 2">SYNS20</strain>
    </source>
</reference>
<keyword evidence="2" id="KW-1185">Reference proteome</keyword>
<evidence type="ECO:0000313" key="2">
    <source>
        <dbReference type="Proteomes" id="UP001596443"/>
    </source>
</evidence>
<comment type="caution">
    <text evidence="1">The sequence shown here is derived from an EMBL/GenBank/DDBJ whole genome shotgun (WGS) entry which is preliminary data.</text>
</comment>
<dbReference type="GeneID" id="81208453"/>
<dbReference type="EMBL" id="JBHSWX010000012">
    <property type="protein sequence ID" value="MFC6785422.1"/>
    <property type="molecule type" value="Genomic_DNA"/>
</dbReference>
<accession>A0ABD5TA49</accession>
<dbReference type="AlphaFoldDB" id="A0ABD5TA49"/>
<protein>
    <submittedName>
        <fullName evidence="1">Helix-hairpin-helix domain-containing protein</fullName>
    </submittedName>
</protein>
<dbReference type="RefSeq" id="WP_284062279.1">
    <property type="nucleotide sequence ID" value="NZ_CP126158.1"/>
</dbReference>
<dbReference type="Proteomes" id="UP001596443">
    <property type="component" value="Unassembled WGS sequence"/>
</dbReference>
<sequence>MNELLVASVVVFLALGVFEEYRDQLPTRVRVALGDLDLDDPRTVEEIREAYLRDHIGDREFERRLGVAIDEDAAQLRRVAESVSGIGPDTSWSLVAQGYRSERQVRDASVDQLADDVPNVGEQRAGQLLRTVDE</sequence>
<evidence type="ECO:0000313" key="1">
    <source>
        <dbReference type="EMBL" id="MFC6785422.1"/>
    </source>
</evidence>
<gene>
    <name evidence="1" type="ORF">ACFQFD_05365</name>
</gene>